<dbReference type="Proteomes" id="UP001152798">
    <property type="component" value="Chromosome 4"/>
</dbReference>
<reference evidence="2" key="1">
    <citation type="submission" date="2022-01" db="EMBL/GenBank/DDBJ databases">
        <authorList>
            <person name="King R."/>
        </authorList>
    </citation>
    <scope>NUCLEOTIDE SEQUENCE</scope>
</reference>
<dbReference type="InterPro" id="IPR039530">
    <property type="entry name" value="L_methyltransferase_rhabdo"/>
</dbReference>
<evidence type="ECO:0000259" key="1">
    <source>
        <dbReference type="PROSITE" id="PS51590"/>
    </source>
</evidence>
<evidence type="ECO:0000313" key="2">
    <source>
        <dbReference type="EMBL" id="CAH1398652.1"/>
    </source>
</evidence>
<name>A0A9P0MQ68_NEZVI</name>
<dbReference type="OrthoDB" id="7417061at2759"/>
<dbReference type="Pfam" id="PF14314">
    <property type="entry name" value="Methyltrans_Mon_2nd"/>
    <property type="match status" value="1"/>
</dbReference>
<organism evidence="2 3">
    <name type="scientific">Nezara viridula</name>
    <name type="common">Southern green stink bug</name>
    <name type="synonym">Cimex viridulus</name>
    <dbReference type="NCBI Taxonomy" id="85310"/>
    <lineage>
        <taxon>Eukaryota</taxon>
        <taxon>Metazoa</taxon>
        <taxon>Ecdysozoa</taxon>
        <taxon>Arthropoda</taxon>
        <taxon>Hexapoda</taxon>
        <taxon>Insecta</taxon>
        <taxon>Pterygota</taxon>
        <taxon>Neoptera</taxon>
        <taxon>Paraneoptera</taxon>
        <taxon>Hemiptera</taxon>
        <taxon>Heteroptera</taxon>
        <taxon>Panheteroptera</taxon>
        <taxon>Pentatomomorpha</taxon>
        <taxon>Pentatomoidea</taxon>
        <taxon>Pentatomidae</taxon>
        <taxon>Pentatominae</taxon>
        <taxon>Nezara</taxon>
    </lineage>
</organism>
<sequence>MQLGVTVDKHSTITRTGGLASGLASAVKSYVVKNRQLFWRACAFTVFNSDFVFRQGYYWRTFLCPLLRTDPSITPPMMMGIRSIPTIEGNSVTDWLQKIGRDETRGLLLSVPFPEPDSISIWRDLKGKQSEHLSPLCPLSVRLEQLRIREVQPHTIAIPFDSQLQSFTFSEEELALQGRGRSPLWVKWVHHCTRSIGKISTSASKLHQVISTYRMDQDTSGLVVTLAEGSGGILNYLAHLLPRTNLIYNTLQSDIVEVKENVLNISPPALIGDQCDLNKRLVSINETCLGETDITTPEFQGKLGCIMSRTNAKVVIFSMDAELKTDITNTDKLITYLPLVKSHLRGDGLLMNKMFLSSFQDITHIRAICGHTL</sequence>
<dbReference type="EMBL" id="OV725080">
    <property type="protein sequence ID" value="CAH1398652.1"/>
    <property type="molecule type" value="Genomic_DNA"/>
</dbReference>
<evidence type="ECO:0000313" key="3">
    <source>
        <dbReference type="Proteomes" id="UP001152798"/>
    </source>
</evidence>
<dbReference type="InterPro" id="IPR025786">
    <property type="entry name" value="Mononega_L_MeTrfase"/>
</dbReference>
<dbReference type="AlphaFoldDB" id="A0A9P0MQ68"/>
<feature type="domain" description="Mononegavirus-type SAM-dependent 2'-O-MTase" evidence="1">
    <location>
        <begin position="194"/>
        <end position="373"/>
    </location>
</feature>
<dbReference type="PROSITE" id="PS51590">
    <property type="entry name" value="SAM_MT_MNV_L"/>
    <property type="match status" value="1"/>
</dbReference>
<accession>A0A9P0MQ68</accession>
<proteinExistence type="predicted"/>
<protein>
    <recommendedName>
        <fullName evidence="1">Mononegavirus-type SAM-dependent 2'-O-MTase domain-containing protein</fullName>
    </recommendedName>
</protein>
<keyword evidence="3" id="KW-1185">Reference proteome</keyword>
<gene>
    <name evidence="2" type="ORF">NEZAVI_LOCUS8258</name>
</gene>